<proteinExistence type="inferred from homology"/>
<comment type="function">
    <text evidence="3">Required for rescue of stalled ribosomes mediated by trans-translation. Binds to transfer-messenger RNA (tmRNA), required for stable association of tmRNA with ribosomes. tmRNA and SmpB together mimic tRNA shape, replacing the anticodon stem-loop with SmpB. tmRNA is encoded by the ssrA gene; the 2 termini fold to resemble tRNA(Ala) and it encodes a 'tag peptide', a short internal open reading frame. During trans-translation Ala-aminoacylated tmRNA acts like a tRNA, entering the A-site of stalled ribosomes, displacing the stalled mRNA. The ribosome then switches to translate the ORF on the tmRNA; the nascent peptide is terminated with the 'tag peptide' encoded by the tmRNA and targeted for degradation. The ribosome is freed to recommence translation, which seems to be the essential function of trans-translation.</text>
</comment>
<dbReference type="AlphaFoldDB" id="A0A8J2U9J2"/>
<comment type="subcellular location">
    <subcellularLocation>
        <location evidence="3">Cytoplasm</location>
    </subcellularLocation>
    <text evidence="3">The tmRNA-SmpB complex associates with stalled 70S ribosomes.</text>
</comment>
<reference evidence="6" key="1">
    <citation type="journal article" date="2019" name="Int. J. Syst. Evol. Microbiol.">
        <title>The Global Catalogue of Microorganisms (GCM) 10K type strain sequencing project: providing services to taxonomists for standard genome sequencing and annotation.</title>
        <authorList>
            <consortium name="The Broad Institute Genomics Platform"/>
            <consortium name="The Broad Institute Genome Sequencing Center for Infectious Disease"/>
            <person name="Wu L."/>
            <person name="Ma J."/>
        </authorList>
    </citation>
    <scope>NUCLEOTIDE SEQUENCE [LARGE SCALE GENOMIC DNA]</scope>
    <source>
        <strain evidence="6">CGMCC 1.10130</strain>
    </source>
</reference>
<dbReference type="GO" id="GO:0070930">
    <property type="term" value="P:trans-translation-dependent protein tagging"/>
    <property type="evidence" value="ECO:0007669"/>
    <property type="project" value="TreeGrafter"/>
</dbReference>
<dbReference type="Pfam" id="PF01668">
    <property type="entry name" value="SmpB"/>
    <property type="match status" value="1"/>
</dbReference>
<dbReference type="InterPro" id="IPR000037">
    <property type="entry name" value="SsrA-bd_prot"/>
</dbReference>
<dbReference type="Gene3D" id="2.40.280.10">
    <property type="match status" value="1"/>
</dbReference>
<feature type="region of interest" description="Disordered" evidence="4">
    <location>
        <begin position="137"/>
        <end position="159"/>
    </location>
</feature>
<dbReference type="PANTHER" id="PTHR30308:SF2">
    <property type="entry name" value="SSRA-BINDING PROTEIN"/>
    <property type="match status" value="1"/>
</dbReference>
<dbReference type="GO" id="GO:0070929">
    <property type="term" value="P:trans-translation"/>
    <property type="evidence" value="ECO:0007669"/>
    <property type="project" value="UniProtKB-UniRule"/>
</dbReference>
<dbReference type="PROSITE" id="PS01317">
    <property type="entry name" value="SSRP"/>
    <property type="match status" value="1"/>
</dbReference>
<dbReference type="InterPro" id="IPR020081">
    <property type="entry name" value="SsrA-bd_prot_CS"/>
</dbReference>
<keyword evidence="1 3" id="KW-0963">Cytoplasm</keyword>
<evidence type="ECO:0000256" key="2">
    <source>
        <dbReference type="ARBA" id="ARBA00022884"/>
    </source>
</evidence>
<dbReference type="CDD" id="cd09294">
    <property type="entry name" value="SmpB"/>
    <property type="match status" value="1"/>
</dbReference>
<keyword evidence="2 3" id="KW-0694">RNA-binding</keyword>
<comment type="caution">
    <text evidence="5">The sequence shown here is derived from an EMBL/GenBank/DDBJ whole genome shotgun (WGS) entry which is preliminary data.</text>
</comment>
<evidence type="ECO:0000256" key="3">
    <source>
        <dbReference type="HAMAP-Rule" id="MF_00023"/>
    </source>
</evidence>
<gene>
    <name evidence="3 5" type="primary">smpB</name>
    <name evidence="5" type="ORF">GCM10011369_32180</name>
</gene>
<dbReference type="GO" id="GO:0005829">
    <property type="term" value="C:cytosol"/>
    <property type="evidence" value="ECO:0007669"/>
    <property type="project" value="TreeGrafter"/>
</dbReference>
<dbReference type="NCBIfam" id="TIGR00086">
    <property type="entry name" value="smpB"/>
    <property type="match status" value="1"/>
</dbReference>
<keyword evidence="6" id="KW-1185">Reference proteome</keyword>
<evidence type="ECO:0000256" key="4">
    <source>
        <dbReference type="SAM" id="MobiDB-lite"/>
    </source>
</evidence>
<comment type="similarity">
    <text evidence="3">Belongs to the SmpB family.</text>
</comment>
<accession>A0A8J2U9J2</accession>
<dbReference type="PANTHER" id="PTHR30308">
    <property type="entry name" value="TMRNA-BINDING COMPONENT OF TRANS-TRANSLATION TAGGING COMPLEX"/>
    <property type="match status" value="1"/>
</dbReference>
<dbReference type="HAMAP" id="MF_00023">
    <property type="entry name" value="SmpB"/>
    <property type="match status" value="1"/>
</dbReference>
<name>A0A8J2U9J2_9GAMM</name>
<protein>
    <recommendedName>
        <fullName evidence="3">SsrA-binding protein</fullName>
    </recommendedName>
    <alternativeName>
        <fullName evidence="3">Small protein B</fullName>
    </alternativeName>
</protein>
<feature type="compositionally biased region" description="Basic and acidic residues" evidence="4">
    <location>
        <begin position="138"/>
        <end position="150"/>
    </location>
</feature>
<dbReference type="SUPFAM" id="SSF74982">
    <property type="entry name" value="Small protein B (SmpB)"/>
    <property type="match status" value="1"/>
</dbReference>
<dbReference type="EMBL" id="BMDX01000022">
    <property type="protein sequence ID" value="GGA87663.1"/>
    <property type="molecule type" value="Genomic_DNA"/>
</dbReference>
<dbReference type="Proteomes" id="UP000619743">
    <property type="component" value="Unassembled WGS sequence"/>
</dbReference>
<dbReference type="InterPro" id="IPR023620">
    <property type="entry name" value="SmpB"/>
</dbReference>
<evidence type="ECO:0000313" key="5">
    <source>
        <dbReference type="EMBL" id="GGA87663.1"/>
    </source>
</evidence>
<sequence>MAKKKSKDKSGSNTIALNKRARHDYFIEKEFEAGLELQGWEVKSLRQGKANIAESYITVKNGECFMFGSSILPLTAASTHVISEPTRTRRLLLNRREIDHLVGAIEREGKTIVPLSLYWKGPWVKIKIGTAKGKKLHDKRDDAKDKDWQRQKARVMKKG</sequence>
<organism evidence="5 6">
    <name type="scientific">Neiella marina</name>
    <dbReference type="NCBI Taxonomy" id="508461"/>
    <lineage>
        <taxon>Bacteria</taxon>
        <taxon>Pseudomonadati</taxon>
        <taxon>Pseudomonadota</taxon>
        <taxon>Gammaproteobacteria</taxon>
        <taxon>Alteromonadales</taxon>
        <taxon>Echinimonadaceae</taxon>
        <taxon>Neiella</taxon>
    </lineage>
</organism>
<dbReference type="NCBIfam" id="NF003843">
    <property type="entry name" value="PRK05422.1"/>
    <property type="match status" value="1"/>
</dbReference>
<dbReference type="OrthoDB" id="9805462at2"/>
<evidence type="ECO:0000313" key="6">
    <source>
        <dbReference type="Proteomes" id="UP000619743"/>
    </source>
</evidence>
<evidence type="ECO:0000256" key="1">
    <source>
        <dbReference type="ARBA" id="ARBA00022490"/>
    </source>
</evidence>
<dbReference type="RefSeq" id="WP_087506332.1">
    <property type="nucleotide sequence ID" value="NZ_BMDX01000022.1"/>
</dbReference>
<dbReference type="GO" id="GO:0003723">
    <property type="term" value="F:RNA binding"/>
    <property type="evidence" value="ECO:0007669"/>
    <property type="project" value="UniProtKB-UniRule"/>
</dbReference>